<proteinExistence type="predicted"/>
<dbReference type="Gene3D" id="2.30.110.10">
    <property type="entry name" value="Electron Transport, Fmn-binding Protein, Chain A"/>
    <property type="match status" value="1"/>
</dbReference>
<dbReference type="PANTHER" id="PTHR42815">
    <property type="entry name" value="FAD-BINDING, PUTATIVE (AFU_ORTHOLOGUE AFUA_6G07600)-RELATED"/>
    <property type="match status" value="1"/>
</dbReference>
<dbReference type="Pfam" id="PF01243">
    <property type="entry name" value="PNPOx_N"/>
    <property type="match status" value="1"/>
</dbReference>
<dbReference type="SUPFAM" id="SSF50475">
    <property type="entry name" value="FMN-binding split barrel"/>
    <property type="match status" value="1"/>
</dbReference>
<dbReference type="Proteomes" id="UP001549145">
    <property type="component" value="Unassembled WGS sequence"/>
</dbReference>
<dbReference type="InterPro" id="IPR011576">
    <property type="entry name" value="Pyridox_Oxase_N"/>
</dbReference>
<reference evidence="2 3" key="1">
    <citation type="submission" date="2024-06" db="EMBL/GenBank/DDBJ databases">
        <title>Genomic Encyclopedia of Type Strains, Phase IV (KMG-IV): sequencing the most valuable type-strain genomes for metagenomic binning, comparative biology and taxonomic classification.</title>
        <authorList>
            <person name="Goeker M."/>
        </authorList>
    </citation>
    <scope>NUCLEOTIDE SEQUENCE [LARGE SCALE GENOMIC DNA]</scope>
    <source>
        <strain evidence="2 3">DSM 21331</strain>
    </source>
</reference>
<dbReference type="RefSeq" id="WP_306424598.1">
    <property type="nucleotide sequence ID" value="NZ_BPQL01000159.1"/>
</dbReference>
<organism evidence="2 3">
    <name type="scientific">Methylobacterium goesingense</name>
    <dbReference type="NCBI Taxonomy" id="243690"/>
    <lineage>
        <taxon>Bacteria</taxon>
        <taxon>Pseudomonadati</taxon>
        <taxon>Pseudomonadota</taxon>
        <taxon>Alphaproteobacteria</taxon>
        <taxon>Hyphomicrobiales</taxon>
        <taxon>Methylobacteriaceae</taxon>
        <taxon>Methylobacterium</taxon>
    </lineage>
</organism>
<protein>
    <submittedName>
        <fullName evidence="2">PPOX class probable FMN-dependent enzyme</fullName>
    </submittedName>
</protein>
<dbReference type="EMBL" id="JBEPMM010000006">
    <property type="protein sequence ID" value="MET3692908.1"/>
    <property type="molecule type" value="Genomic_DNA"/>
</dbReference>
<keyword evidence="3" id="KW-1185">Reference proteome</keyword>
<evidence type="ECO:0000313" key="2">
    <source>
        <dbReference type="EMBL" id="MET3692908.1"/>
    </source>
</evidence>
<dbReference type="NCBIfam" id="TIGR04025">
    <property type="entry name" value="PPOX_FMN_DR2398"/>
    <property type="match status" value="1"/>
</dbReference>
<name>A0ABV2L502_9HYPH</name>
<dbReference type="PANTHER" id="PTHR42815:SF2">
    <property type="entry name" value="FAD-BINDING, PUTATIVE (AFU_ORTHOLOGUE AFUA_6G07600)-RELATED"/>
    <property type="match status" value="1"/>
</dbReference>
<dbReference type="InterPro" id="IPR024029">
    <property type="entry name" value="Pyridox_Oxase_FMN-dep"/>
</dbReference>
<evidence type="ECO:0000313" key="3">
    <source>
        <dbReference type="Proteomes" id="UP001549145"/>
    </source>
</evidence>
<evidence type="ECO:0000259" key="1">
    <source>
        <dbReference type="Pfam" id="PF01243"/>
    </source>
</evidence>
<dbReference type="InterPro" id="IPR012349">
    <property type="entry name" value="Split_barrel_FMN-bd"/>
</dbReference>
<comment type="caution">
    <text evidence="2">The sequence shown here is derived from an EMBL/GenBank/DDBJ whole genome shotgun (WGS) entry which is preliminary data.</text>
</comment>
<accession>A0ABV2L502</accession>
<sequence length="199" mass="21831">MTVERLEELYGQPHARALRKELAFLSDDYRAFVEASPFVVLSSVGPSGTDCSPRGDRPGFVRIIDRTTLAIPDRPGNNRIDSLRNIVADGRVSLLFLVPGSGETLRVNGQASITIDADLLSSFAVEGRKPRTVVIVAITSVYFHCARAIVRANLWDSNRQLDQTALPSAGAMHQRLSDGTFDGAAYDREQPARIKDSLY</sequence>
<feature type="domain" description="Pyridoxamine 5'-phosphate oxidase N-terminal" evidence="1">
    <location>
        <begin position="26"/>
        <end position="145"/>
    </location>
</feature>
<gene>
    <name evidence="2" type="ORF">ABID43_002452</name>
</gene>